<feature type="domain" description="Stress-response A/B barrel" evidence="2">
    <location>
        <begin position="5"/>
        <end position="101"/>
    </location>
</feature>
<dbReference type="InterPro" id="IPR013097">
    <property type="entry name" value="Dabb"/>
</dbReference>
<comment type="subunit">
    <text evidence="1">Homodimer.</text>
</comment>
<evidence type="ECO:0000313" key="4">
    <source>
        <dbReference type="Proteomes" id="UP000230069"/>
    </source>
</evidence>
<dbReference type="EMBL" id="KZ305037">
    <property type="protein sequence ID" value="PIA43159.1"/>
    <property type="molecule type" value="Genomic_DNA"/>
</dbReference>
<proteinExistence type="predicted"/>
<evidence type="ECO:0000256" key="1">
    <source>
        <dbReference type="ARBA" id="ARBA00011738"/>
    </source>
</evidence>
<dbReference type="Gene3D" id="3.30.70.100">
    <property type="match status" value="2"/>
</dbReference>
<dbReference type="PANTHER" id="PTHR33178:SF3">
    <property type="entry name" value="STRESS-RESPONSE A_B BARREL DOMAIN-CONTAINING PROTEIN UP3"/>
    <property type="match status" value="1"/>
</dbReference>
<accession>A0A2G5DI11</accession>
<dbReference type="InterPro" id="IPR011008">
    <property type="entry name" value="Dimeric_a/b-barrel"/>
</dbReference>
<dbReference type="SUPFAM" id="SSF54909">
    <property type="entry name" value="Dimeric alpha+beta barrel"/>
    <property type="match status" value="2"/>
</dbReference>
<evidence type="ECO:0000259" key="2">
    <source>
        <dbReference type="PROSITE" id="PS51502"/>
    </source>
</evidence>
<feature type="domain" description="Stress-response A/B barrel" evidence="2">
    <location>
        <begin position="117"/>
        <end position="211"/>
    </location>
</feature>
<reference evidence="3 4" key="1">
    <citation type="submission" date="2017-09" db="EMBL/GenBank/DDBJ databases">
        <title>WGS assembly of Aquilegia coerulea Goldsmith.</title>
        <authorList>
            <person name="Hodges S."/>
            <person name="Kramer E."/>
            <person name="Nordborg M."/>
            <person name="Tomkins J."/>
            <person name="Borevitz J."/>
            <person name="Derieg N."/>
            <person name="Yan J."/>
            <person name="Mihaltcheva S."/>
            <person name="Hayes R.D."/>
            <person name="Rokhsar D."/>
        </authorList>
    </citation>
    <scope>NUCLEOTIDE SEQUENCE [LARGE SCALE GENOMIC DNA]</scope>
    <source>
        <strain evidence="4">cv. Goldsmith</strain>
    </source>
</reference>
<dbReference type="SMART" id="SM00886">
    <property type="entry name" value="Dabb"/>
    <property type="match status" value="2"/>
</dbReference>
<dbReference type="Proteomes" id="UP000230069">
    <property type="component" value="Unassembled WGS sequence"/>
</dbReference>
<dbReference type="Pfam" id="PF07876">
    <property type="entry name" value="Dabb"/>
    <property type="match status" value="2"/>
</dbReference>
<dbReference type="STRING" id="218851.A0A2G5DI11"/>
<evidence type="ECO:0000313" key="3">
    <source>
        <dbReference type="EMBL" id="PIA43159.1"/>
    </source>
</evidence>
<name>A0A2G5DI11_AQUCA</name>
<dbReference type="AlphaFoldDB" id="A0A2G5DI11"/>
<keyword evidence="4" id="KW-1185">Reference proteome</keyword>
<sequence>MSQTIEHIVLFKVKDNTSSSKIDSMVNGLNSLISIDNVLHLSAGPIYKTRSTSSSFSFTHMVHGRYKSKDDLDNYLGHPAHLSLVNETIDPICDDVMLVDWVADLDEPLIVPSSGAVMKVSLLKLKEGLEESEKAEVLKVIGGVKEHFGFIDQFTFGENFAPVKTNGFSIASLAIVPGLSELEALDSNEEVVKEQKEKVKDFLESVIVVDYAVPATESG</sequence>
<dbReference type="PANTHER" id="PTHR33178">
    <property type="match status" value="1"/>
</dbReference>
<dbReference type="InterPro" id="IPR044662">
    <property type="entry name" value="HS1/DABB1-like"/>
</dbReference>
<dbReference type="InParanoid" id="A0A2G5DI11"/>
<gene>
    <name evidence="3" type="ORF">AQUCO_02000531v1</name>
</gene>
<dbReference type="FunCoup" id="A0A2G5DI11">
    <property type="interactions" value="1184"/>
</dbReference>
<dbReference type="PROSITE" id="PS51502">
    <property type="entry name" value="S_R_A_B_BARREL"/>
    <property type="match status" value="2"/>
</dbReference>
<protein>
    <recommendedName>
        <fullName evidence="2">Stress-response A/B barrel domain-containing protein</fullName>
    </recommendedName>
</protein>
<dbReference type="OrthoDB" id="42919at2759"/>
<organism evidence="3 4">
    <name type="scientific">Aquilegia coerulea</name>
    <name type="common">Rocky mountain columbine</name>
    <dbReference type="NCBI Taxonomy" id="218851"/>
    <lineage>
        <taxon>Eukaryota</taxon>
        <taxon>Viridiplantae</taxon>
        <taxon>Streptophyta</taxon>
        <taxon>Embryophyta</taxon>
        <taxon>Tracheophyta</taxon>
        <taxon>Spermatophyta</taxon>
        <taxon>Magnoliopsida</taxon>
        <taxon>Ranunculales</taxon>
        <taxon>Ranunculaceae</taxon>
        <taxon>Thalictroideae</taxon>
        <taxon>Aquilegia</taxon>
    </lineage>
</organism>